<proteinExistence type="predicted"/>
<gene>
    <name evidence="2" type="ORF">MNB_SM-7-1131</name>
</gene>
<reference evidence="2" key="1">
    <citation type="submission" date="2016-10" db="EMBL/GenBank/DDBJ databases">
        <authorList>
            <person name="de Groot N.N."/>
        </authorList>
    </citation>
    <scope>NUCLEOTIDE SEQUENCE</scope>
</reference>
<dbReference type="InterPro" id="IPR015904">
    <property type="entry name" value="Sulphide_quinone_reductase"/>
</dbReference>
<dbReference type="GO" id="GO:0070224">
    <property type="term" value="F:sulfide:quinone oxidoreductase activity"/>
    <property type="evidence" value="ECO:0007669"/>
    <property type="project" value="TreeGrafter"/>
</dbReference>
<accession>A0A1W1BAM3</accession>
<dbReference type="PANTHER" id="PTHR10632">
    <property type="entry name" value="SULFIDE:QUINONE OXIDOREDUCTASE"/>
    <property type="match status" value="1"/>
</dbReference>
<dbReference type="GO" id="GO:0071949">
    <property type="term" value="F:FAD binding"/>
    <property type="evidence" value="ECO:0007669"/>
    <property type="project" value="TreeGrafter"/>
</dbReference>
<name>A0A1W1BAM3_9ZZZZ</name>
<dbReference type="Pfam" id="PF07992">
    <property type="entry name" value="Pyr_redox_2"/>
    <property type="match status" value="1"/>
</dbReference>
<sequence length="479" mass="53253">MSKELDFMDEVVNKEGMSRRDALKLMGISPIAAGVLASTTSSVVTEAEASDAKGKIVIVGGGAGGIMALARLHRALSNPDITLIAPNEKHIYQPGQVFMAAGEYTFDDIVKDNKDFIPDDVEWIKDEVKTFDPDNNKVITRSGKEVKYDYLVVATGLQYHYEWIDGLTKDMIGKDGISSVYLNDPEAGTADGGSITWKWFNDLKEAAKKGKPKVICTQPATPIKCGGAPQKILYLSDDYLKKDGLTADFTFATNGGKLFGAVPAVNETLVKEVQPRYGNITNKFHHNLVAIDAKKKIATFEHTYQVKGEYDEDLEEYDMITKVERVEMPYDFIHIVPPMAGVDAVANSKLAWQKGTGKGWLEVDQYTLQHRRYKNVFGIGDICGVPKGKTGGSARHHGPIMVANLISVMEGKEPKEKFDGYTVCPLKTQYGKIILAEFNYKGAAPSFPLAVGEQRWIWWAFDLYMLKPMYWYLMLRGLM</sequence>
<organism evidence="2">
    <name type="scientific">hydrothermal vent metagenome</name>
    <dbReference type="NCBI Taxonomy" id="652676"/>
    <lineage>
        <taxon>unclassified sequences</taxon>
        <taxon>metagenomes</taxon>
        <taxon>ecological metagenomes</taxon>
    </lineage>
</organism>
<evidence type="ECO:0000259" key="1">
    <source>
        <dbReference type="Pfam" id="PF07992"/>
    </source>
</evidence>
<dbReference type="InterPro" id="IPR023753">
    <property type="entry name" value="FAD/NAD-binding_dom"/>
</dbReference>
<dbReference type="PANTHER" id="PTHR10632:SF2">
    <property type="entry name" value="SULFIDE:QUINONE OXIDOREDUCTASE, MITOCHONDRIAL"/>
    <property type="match status" value="1"/>
</dbReference>
<dbReference type="InterPro" id="IPR036188">
    <property type="entry name" value="FAD/NAD-bd_sf"/>
</dbReference>
<dbReference type="SUPFAM" id="SSF51905">
    <property type="entry name" value="FAD/NAD(P)-binding domain"/>
    <property type="match status" value="2"/>
</dbReference>
<evidence type="ECO:0000313" key="2">
    <source>
        <dbReference type="EMBL" id="SFV50594.1"/>
    </source>
</evidence>
<dbReference type="EMBL" id="FPHB01000011">
    <property type="protein sequence ID" value="SFV50594.1"/>
    <property type="molecule type" value="Genomic_DNA"/>
</dbReference>
<dbReference type="AlphaFoldDB" id="A0A1W1BAM3"/>
<feature type="domain" description="FAD/NAD(P)-binding" evidence="1">
    <location>
        <begin position="55"/>
        <end position="167"/>
    </location>
</feature>
<dbReference type="Gene3D" id="3.50.50.60">
    <property type="entry name" value="FAD/NAD(P)-binding domain"/>
    <property type="match status" value="2"/>
</dbReference>
<dbReference type="InterPro" id="IPR006311">
    <property type="entry name" value="TAT_signal"/>
</dbReference>
<dbReference type="PROSITE" id="PS51318">
    <property type="entry name" value="TAT"/>
    <property type="match status" value="1"/>
</dbReference>
<protein>
    <submittedName>
        <fullName evidence="2">FAD-dependent pyridine nucleotide-disulphide oxidoreductase</fullName>
    </submittedName>
</protein>
<dbReference type="GO" id="GO:0070221">
    <property type="term" value="P:sulfide oxidation, using sulfide:quinone oxidoreductase"/>
    <property type="evidence" value="ECO:0007669"/>
    <property type="project" value="TreeGrafter"/>
</dbReference>